<gene>
    <name evidence="3" type="ORF">EZS28_000427</name>
</gene>
<dbReference type="EMBL" id="SNRW01000034">
    <property type="protein sequence ID" value="KAA6404060.1"/>
    <property type="molecule type" value="Genomic_DNA"/>
</dbReference>
<name>A0A5J4XAA5_9EUKA</name>
<keyword evidence="1" id="KW-0175">Coiled coil</keyword>
<accession>A0A5J4XAA5</accession>
<sequence length="188" mass="22267">MSLNCAVDEFIQIFRKEKHSSISTGYDLAQERRKAAKNAKNNVEQDRQRQIKEKEEMFNRLAFKQNERPHIEQECTNSAKGTNFKECNFKRQNQRYNRKPFELVQLQEQLNLKAVAVENSTILTRVQEEQMKHATFVNNLEQFRNISLQNRKRGRKTNSGNDKNERKQNVTGGTLEQIHRYFSVSMKK</sequence>
<feature type="region of interest" description="Disordered" evidence="2">
    <location>
        <begin position="147"/>
        <end position="172"/>
    </location>
</feature>
<feature type="coiled-coil region" evidence="1">
    <location>
        <begin position="26"/>
        <end position="60"/>
    </location>
</feature>
<organism evidence="3 4">
    <name type="scientific">Streblomastix strix</name>
    <dbReference type="NCBI Taxonomy" id="222440"/>
    <lineage>
        <taxon>Eukaryota</taxon>
        <taxon>Metamonada</taxon>
        <taxon>Preaxostyla</taxon>
        <taxon>Oxymonadida</taxon>
        <taxon>Streblomastigidae</taxon>
        <taxon>Streblomastix</taxon>
    </lineage>
</organism>
<dbReference type="AlphaFoldDB" id="A0A5J4XAA5"/>
<dbReference type="Proteomes" id="UP000324800">
    <property type="component" value="Unassembled WGS sequence"/>
</dbReference>
<reference evidence="3 4" key="1">
    <citation type="submission" date="2019-03" db="EMBL/GenBank/DDBJ databases">
        <title>Single cell metagenomics reveals metabolic interactions within the superorganism composed of flagellate Streblomastix strix and complex community of Bacteroidetes bacteria on its surface.</title>
        <authorList>
            <person name="Treitli S.C."/>
            <person name="Kolisko M."/>
            <person name="Husnik F."/>
            <person name="Keeling P."/>
            <person name="Hampl V."/>
        </authorList>
    </citation>
    <scope>NUCLEOTIDE SEQUENCE [LARGE SCALE GENOMIC DNA]</scope>
    <source>
        <strain evidence="3">ST1C</strain>
    </source>
</reference>
<proteinExistence type="predicted"/>
<evidence type="ECO:0000256" key="2">
    <source>
        <dbReference type="SAM" id="MobiDB-lite"/>
    </source>
</evidence>
<evidence type="ECO:0000313" key="3">
    <source>
        <dbReference type="EMBL" id="KAA6404060.1"/>
    </source>
</evidence>
<protein>
    <submittedName>
        <fullName evidence="3">Uncharacterized protein</fullName>
    </submittedName>
</protein>
<comment type="caution">
    <text evidence="3">The sequence shown here is derived from an EMBL/GenBank/DDBJ whole genome shotgun (WGS) entry which is preliminary data.</text>
</comment>
<evidence type="ECO:0000313" key="4">
    <source>
        <dbReference type="Proteomes" id="UP000324800"/>
    </source>
</evidence>
<evidence type="ECO:0000256" key="1">
    <source>
        <dbReference type="SAM" id="Coils"/>
    </source>
</evidence>